<feature type="chain" id="PRO_5045896169" evidence="1">
    <location>
        <begin position="20"/>
        <end position="188"/>
    </location>
</feature>
<protein>
    <submittedName>
        <fullName evidence="2">Uncharacterized protein</fullName>
    </submittedName>
</protein>
<name>A0ABY2XAM0_9RHOB</name>
<sequence length="188" mass="20165">MKQLLLSSIAVCLASTAMAAEPQDSMIAYVNDNVRQFFMTGPVQSAVRFSGAKHADLGDSDIAALDQRWRLEIGQADQPTVSEVAENELSHSLQSMVEDSGGIITEIIVMDNRGMNVAVSSVTSDFWQGDEAKFQQTYLVGPDAVHVSDVDLDESSQTYQAQVSFVIVDKMSGSPIGAVTVGVNAEAF</sequence>
<dbReference type="EMBL" id="VCPC01000002">
    <property type="protein sequence ID" value="TMV12934.1"/>
    <property type="molecule type" value="Genomic_DNA"/>
</dbReference>
<dbReference type="RefSeq" id="WP_138863490.1">
    <property type="nucleotide sequence ID" value="NZ_VCPC01000002.1"/>
</dbReference>
<proteinExistence type="predicted"/>
<keyword evidence="1" id="KW-0732">Signal</keyword>
<gene>
    <name evidence="2" type="ORF">FGK64_09055</name>
</gene>
<organism evidence="2 3">
    <name type="scientific">Arenibacterium halophilum</name>
    <dbReference type="NCBI Taxonomy" id="2583821"/>
    <lineage>
        <taxon>Bacteria</taxon>
        <taxon>Pseudomonadati</taxon>
        <taxon>Pseudomonadota</taxon>
        <taxon>Alphaproteobacteria</taxon>
        <taxon>Rhodobacterales</taxon>
        <taxon>Paracoccaceae</taxon>
        <taxon>Arenibacterium</taxon>
    </lineage>
</organism>
<evidence type="ECO:0000313" key="2">
    <source>
        <dbReference type="EMBL" id="TMV12934.1"/>
    </source>
</evidence>
<reference evidence="2 3" key="1">
    <citation type="submission" date="2019-05" db="EMBL/GenBank/DDBJ databases">
        <title>Marivita sp. nov. isolated from sea sediment.</title>
        <authorList>
            <person name="Kim W."/>
        </authorList>
    </citation>
    <scope>NUCLEOTIDE SEQUENCE [LARGE SCALE GENOMIC DNA]</scope>
    <source>
        <strain evidence="2 3">CAU 1492</strain>
    </source>
</reference>
<dbReference type="Proteomes" id="UP001191082">
    <property type="component" value="Unassembled WGS sequence"/>
</dbReference>
<comment type="caution">
    <text evidence="2">The sequence shown here is derived from an EMBL/GenBank/DDBJ whole genome shotgun (WGS) entry which is preliminary data.</text>
</comment>
<feature type="signal peptide" evidence="1">
    <location>
        <begin position="1"/>
        <end position="19"/>
    </location>
</feature>
<evidence type="ECO:0000313" key="3">
    <source>
        <dbReference type="Proteomes" id="UP001191082"/>
    </source>
</evidence>
<evidence type="ECO:0000256" key="1">
    <source>
        <dbReference type="SAM" id="SignalP"/>
    </source>
</evidence>
<accession>A0ABY2XAM0</accession>
<keyword evidence="3" id="KW-1185">Reference proteome</keyword>